<sequence>MKRYRTHQDAVFEAGGHKAVKALDRLCVAEEPLTFAEWLAALEGLRALVELMRRGRRRGAA</sequence>
<accession>A0A1E2RZS5</accession>
<dbReference type="Proteomes" id="UP000095087">
    <property type="component" value="Unassembled WGS sequence"/>
</dbReference>
<proteinExistence type="predicted"/>
<reference evidence="1 2" key="1">
    <citation type="submission" date="2016-07" db="EMBL/GenBank/DDBJ databases">
        <title>Draft genome sequence of Methyloligella halotolerans C2T (VKM B-2706T=CCUG 61687T=DSM 25045T), a halotolerant polyhydroxybutyrate accumulating methylotroph.</title>
        <authorList>
            <person name="Vasilenko O.V."/>
            <person name="Doronina N.V."/>
            <person name="Poroshina M.N."/>
            <person name="Tarlachkov S.V."/>
            <person name="Trotsenko Y.A."/>
        </authorList>
    </citation>
    <scope>NUCLEOTIDE SEQUENCE [LARGE SCALE GENOMIC DNA]</scope>
    <source>
        <strain evidence="1 2">VKM B-2706</strain>
    </source>
</reference>
<evidence type="ECO:0000313" key="1">
    <source>
        <dbReference type="EMBL" id="ODA67660.1"/>
    </source>
</evidence>
<dbReference type="EMBL" id="MASI01000003">
    <property type="protein sequence ID" value="ODA67660.1"/>
    <property type="molecule type" value="Genomic_DNA"/>
</dbReference>
<dbReference type="AlphaFoldDB" id="A0A1E2RZS5"/>
<keyword evidence="2" id="KW-1185">Reference proteome</keyword>
<organism evidence="1 2">
    <name type="scientific">Methyloligella halotolerans</name>
    <dbReference type="NCBI Taxonomy" id="1177755"/>
    <lineage>
        <taxon>Bacteria</taxon>
        <taxon>Pseudomonadati</taxon>
        <taxon>Pseudomonadota</taxon>
        <taxon>Alphaproteobacteria</taxon>
        <taxon>Hyphomicrobiales</taxon>
        <taxon>Hyphomicrobiaceae</taxon>
        <taxon>Methyloligella</taxon>
    </lineage>
</organism>
<protein>
    <submittedName>
        <fullName evidence="1">Uncharacterized protein</fullName>
    </submittedName>
</protein>
<evidence type="ECO:0000313" key="2">
    <source>
        <dbReference type="Proteomes" id="UP000095087"/>
    </source>
</evidence>
<gene>
    <name evidence="1" type="ORF">A7A08_01695</name>
</gene>
<comment type="caution">
    <text evidence="1">The sequence shown here is derived from an EMBL/GenBank/DDBJ whole genome shotgun (WGS) entry which is preliminary data.</text>
</comment>
<dbReference type="RefSeq" id="WP_069094983.1">
    <property type="nucleotide sequence ID" value="NZ_MASI01000003.1"/>
</dbReference>
<dbReference type="STRING" id="1177755.A7A08_01695"/>
<name>A0A1E2RZS5_9HYPH</name>